<gene>
    <name evidence="8" type="ORF">BDP27DRAFT_1428309</name>
    <name evidence="7" type="ORF">BDP27DRAFT_1435111</name>
</gene>
<keyword evidence="3" id="KW-0413">Isomerase</keyword>
<protein>
    <recommendedName>
        <fullName evidence="5">DNA 3'-5' helicase</fullName>
        <ecNumber evidence="5">5.6.2.4</ecNumber>
    </recommendedName>
</protein>
<dbReference type="PANTHER" id="PTHR13710">
    <property type="entry name" value="DNA HELICASE RECQ FAMILY MEMBER"/>
    <property type="match status" value="1"/>
</dbReference>
<dbReference type="Pfam" id="PF00271">
    <property type="entry name" value="Helicase_C"/>
    <property type="match status" value="1"/>
</dbReference>
<dbReference type="GO" id="GO:0043138">
    <property type="term" value="F:3'-5' DNA helicase activity"/>
    <property type="evidence" value="ECO:0007669"/>
    <property type="project" value="UniProtKB-EC"/>
</dbReference>
<dbReference type="SUPFAM" id="SSF52540">
    <property type="entry name" value="P-loop containing nucleoside triphosphate hydrolases"/>
    <property type="match status" value="1"/>
</dbReference>
<evidence type="ECO:0000256" key="4">
    <source>
        <dbReference type="ARBA" id="ARBA00034617"/>
    </source>
</evidence>
<dbReference type="EMBL" id="JADNRY010000182">
    <property type="protein sequence ID" value="KAF9062106.1"/>
    <property type="molecule type" value="Genomic_DNA"/>
</dbReference>
<keyword evidence="7" id="KW-0378">Hydrolase</keyword>
<reference evidence="7" key="1">
    <citation type="submission" date="2020-11" db="EMBL/GenBank/DDBJ databases">
        <authorList>
            <consortium name="DOE Joint Genome Institute"/>
            <person name="Ahrendt S."/>
            <person name="Riley R."/>
            <person name="Andreopoulos W."/>
            <person name="Labutti K."/>
            <person name="Pangilinan J."/>
            <person name="Ruiz-Duenas F.J."/>
            <person name="Barrasa J.M."/>
            <person name="Sanchez-Garcia M."/>
            <person name="Camarero S."/>
            <person name="Miyauchi S."/>
            <person name="Serrano A."/>
            <person name="Linde D."/>
            <person name="Babiker R."/>
            <person name="Drula E."/>
            <person name="Ayuso-Fernandez I."/>
            <person name="Pacheco R."/>
            <person name="Padilla G."/>
            <person name="Ferreira P."/>
            <person name="Barriuso J."/>
            <person name="Kellner H."/>
            <person name="Castanera R."/>
            <person name="Alfaro M."/>
            <person name="Ramirez L."/>
            <person name="Pisabarro A.G."/>
            <person name="Kuo A."/>
            <person name="Tritt A."/>
            <person name="Lipzen A."/>
            <person name="He G."/>
            <person name="Yan M."/>
            <person name="Ng V."/>
            <person name="Cullen D."/>
            <person name="Martin F."/>
            <person name="Rosso M.-N."/>
            <person name="Henrissat B."/>
            <person name="Hibbett D."/>
            <person name="Martinez A.T."/>
            <person name="Grigoriev I.V."/>
        </authorList>
    </citation>
    <scope>NUCLEOTIDE SEQUENCE</scope>
    <source>
        <strain evidence="7">AH 40177</strain>
    </source>
</reference>
<keyword evidence="2" id="KW-0238">DNA-binding</keyword>
<dbReference type="InterPro" id="IPR014001">
    <property type="entry name" value="Helicase_ATP-bd"/>
</dbReference>
<dbReference type="AlphaFoldDB" id="A0A9P5P5J7"/>
<evidence type="ECO:0000313" key="8">
    <source>
        <dbReference type="EMBL" id="KAF9062106.1"/>
    </source>
</evidence>
<dbReference type="OrthoDB" id="10261556at2759"/>
<dbReference type="GO" id="GO:0003677">
    <property type="term" value="F:DNA binding"/>
    <property type="evidence" value="ECO:0007669"/>
    <property type="project" value="UniProtKB-KW"/>
</dbReference>
<evidence type="ECO:0000313" key="9">
    <source>
        <dbReference type="Proteomes" id="UP000772434"/>
    </source>
</evidence>
<comment type="caution">
    <text evidence="7">The sequence shown here is derived from an EMBL/GenBank/DDBJ whole genome shotgun (WGS) entry which is preliminary data.</text>
</comment>
<evidence type="ECO:0000313" key="7">
    <source>
        <dbReference type="EMBL" id="KAF9041141.1"/>
    </source>
</evidence>
<dbReference type="SMART" id="SM00490">
    <property type="entry name" value="HELICc"/>
    <property type="match status" value="1"/>
</dbReference>
<dbReference type="PROSITE" id="PS51192">
    <property type="entry name" value="HELICASE_ATP_BIND_1"/>
    <property type="match status" value="1"/>
</dbReference>
<dbReference type="GO" id="GO:0009378">
    <property type="term" value="F:four-way junction helicase activity"/>
    <property type="evidence" value="ECO:0007669"/>
    <property type="project" value="TreeGrafter"/>
</dbReference>
<comment type="similarity">
    <text evidence="1">Belongs to the helicase family. RecQ subfamily.</text>
</comment>
<dbReference type="EMBL" id="JADNRY010000555">
    <property type="protein sequence ID" value="KAF9041141.1"/>
    <property type="molecule type" value="Genomic_DNA"/>
</dbReference>
<organism evidence="7 9">
    <name type="scientific">Rhodocollybia butyracea</name>
    <dbReference type="NCBI Taxonomy" id="206335"/>
    <lineage>
        <taxon>Eukaryota</taxon>
        <taxon>Fungi</taxon>
        <taxon>Dikarya</taxon>
        <taxon>Basidiomycota</taxon>
        <taxon>Agaricomycotina</taxon>
        <taxon>Agaricomycetes</taxon>
        <taxon>Agaricomycetidae</taxon>
        <taxon>Agaricales</taxon>
        <taxon>Marasmiineae</taxon>
        <taxon>Omphalotaceae</taxon>
        <taxon>Rhodocollybia</taxon>
    </lineage>
</organism>
<dbReference type="PANTHER" id="PTHR13710:SF105">
    <property type="entry name" value="ATP-DEPENDENT DNA HELICASE Q1"/>
    <property type="match status" value="1"/>
</dbReference>
<name>A0A9P5P5J7_9AGAR</name>
<dbReference type="Proteomes" id="UP000772434">
    <property type="component" value="Unassembled WGS sequence"/>
</dbReference>
<feature type="domain" description="Helicase ATP-binding" evidence="6">
    <location>
        <begin position="61"/>
        <end position="142"/>
    </location>
</feature>
<evidence type="ECO:0000256" key="2">
    <source>
        <dbReference type="ARBA" id="ARBA00023125"/>
    </source>
</evidence>
<evidence type="ECO:0000256" key="1">
    <source>
        <dbReference type="ARBA" id="ARBA00005446"/>
    </source>
</evidence>
<dbReference type="EC" id="5.6.2.4" evidence="5"/>
<dbReference type="GO" id="GO:0000724">
    <property type="term" value="P:double-strand break repair via homologous recombination"/>
    <property type="evidence" value="ECO:0007669"/>
    <property type="project" value="TreeGrafter"/>
</dbReference>
<dbReference type="InterPro" id="IPR027417">
    <property type="entry name" value="P-loop_NTPase"/>
</dbReference>
<accession>A0A9P5P5J7</accession>
<keyword evidence="9" id="KW-1185">Reference proteome</keyword>
<sequence>MHLREAGVEAVPLTGNLPKAEQDSINARLGDMANTSGQGSSNGGKDIKLLYCTASPLPEKIMKSQSFLSCLQKLSDAHRLTRIVIDEAHCVSQVGHDFRLEYQNLHILRKLFPEVPIMAVTATCPPLVLEDLLKVLGLDMTVPGEGKVFFIDIQSSLAYSLRDADWTGTVYFTAPLYRPNLHYTVLPKPSEGAKLYSQMAAWILRQLFVRGKISTGVYHADRTNREKDKLLRDWHKAFGLGIDKRDVRFVIHHSMSKSLDGFYQESGRAGRDGKDSNCVLFYRAQGASTLRSMTMADKDGSAKRE</sequence>
<evidence type="ECO:0000256" key="5">
    <source>
        <dbReference type="ARBA" id="ARBA00034808"/>
    </source>
</evidence>
<dbReference type="Gene3D" id="3.40.50.300">
    <property type="entry name" value="P-loop containing nucleotide triphosphate hydrolases"/>
    <property type="match status" value="2"/>
</dbReference>
<dbReference type="InterPro" id="IPR001650">
    <property type="entry name" value="Helicase_C-like"/>
</dbReference>
<dbReference type="GO" id="GO:0016787">
    <property type="term" value="F:hydrolase activity"/>
    <property type="evidence" value="ECO:0007669"/>
    <property type="project" value="UniProtKB-KW"/>
</dbReference>
<dbReference type="GO" id="GO:0005737">
    <property type="term" value="C:cytoplasm"/>
    <property type="evidence" value="ECO:0007669"/>
    <property type="project" value="TreeGrafter"/>
</dbReference>
<dbReference type="GO" id="GO:0005694">
    <property type="term" value="C:chromosome"/>
    <property type="evidence" value="ECO:0007669"/>
    <property type="project" value="TreeGrafter"/>
</dbReference>
<comment type="catalytic activity">
    <reaction evidence="4">
        <text>Couples ATP hydrolysis with the unwinding of duplex DNA by translocating in the 3'-5' direction.</text>
        <dbReference type="EC" id="5.6.2.4"/>
    </reaction>
</comment>
<proteinExistence type="inferred from homology"/>
<evidence type="ECO:0000259" key="6">
    <source>
        <dbReference type="PROSITE" id="PS51192"/>
    </source>
</evidence>
<evidence type="ECO:0000256" key="3">
    <source>
        <dbReference type="ARBA" id="ARBA00023235"/>
    </source>
</evidence>